<dbReference type="PANTHER" id="PTHR30600">
    <property type="entry name" value="CYTOCHROME C PEROXIDASE-RELATED"/>
    <property type="match status" value="1"/>
</dbReference>
<accession>A0ABW8Z525</accession>
<evidence type="ECO:0000256" key="4">
    <source>
        <dbReference type="ARBA" id="ARBA00022729"/>
    </source>
</evidence>
<feature type="domain" description="Cytochrome c" evidence="10">
    <location>
        <begin position="57"/>
        <end position="184"/>
    </location>
</feature>
<dbReference type="PANTHER" id="PTHR30600:SF10">
    <property type="entry name" value="BLL6722 PROTEIN"/>
    <property type="match status" value="1"/>
</dbReference>
<dbReference type="Gene3D" id="1.10.760.10">
    <property type="entry name" value="Cytochrome c-like domain"/>
    <property type="match status" value="2"/>
</dbReference>
<dbReference type="InterPro" id="IPR009056">
    <property type="entry name" value="Cyt_c-like_dom"/>
</dbReference>
<proteinExistence type="predicted"/>
<dbReference type="EMBL" id="JAQQFR010000003">
    <property type="protein sequence ID" value="MFL9878012.1"/>
    <property type="molecule type" value="Genomic_DNA"/>
</dbReference>
<evidence type="ECO:0000256" key="3">
    <source>
        <dbReference type="ARBA" id="ARBA00022723"/>
    </source>
</evidence>
<gene>
    <name evidence="11" type="ORF">PQR63_06470</name>
</gene>
<reference evidence="11 12" key="1">
    <citation type="journal article" date="2024" name="Chem. Sci.">
        <title>Discovery of megapolipeptins by genome mining of a Burkholderiales bacteria collection.</title>
        <authorList>
            <person name="Paulo B.S."/>
            <person name="Recchia M.J.J."/>
            <person name="Lee S."/>
            <person name="Fergusson C.H."/>
            <person name="Romanowski S.B."/>
            <person name="Hernandez A."/>
            <person name="Krull N."/>
            <person name="Liu D.Y."/>
            <person name="Cavanagh H."/>
            <person name="Bos A."/>
            <person name="Gray C.A."/>
            <person name="Murphy B.T."/>
            <person name="Linington R.G."/>
            <person name="Eustaquio A.S."/>
        </authorList>
    </citation>
    <scope>NUCLEOTIDE SEQUENCE [LARGE SCALE GENOMIC DNA]</scope>
    <source>
        <strain evidence="11 12">RL21-008-BIB-B</strain>
    </source>
</reference>
<protein>
    <submittedName>
        <fullName evidence="11">Cytochrome-c peroxidase</fullName>
    </submittedName>
</protein>
<organism evidence="11 12">
    <name type="scientific">Herbaspirillum rhizosphaerae</name>
    <dbReference type="NCBI Taxonomy" id="346179"/>
    <lineage>
        <taxon>Bacteria</taxon>
        <taxon>Pseudomonadati</taxon>
        <taxon>Pseudomonadota</taxon>
        <taxon>Betaproteobacteria</taxon>
        <taxon>Burkholderiales</taxon>
        <taxon>Oxalobacteraceae</taxon>
        <taxon>Herbaspirillum</taxon>
    </lineage>
</organism>
<keyword evidence="3 7" id="KW-0479">Metal-binding</keyword>
<name>A0ABW8Z525_9BURK</name>
<dbReference type="InterPro" id="IPR036909">
    <property type="entry name" value="Cyt_c-like_dom_sf"/>
</dbReference>
<dbReference type="PROSITE" id="PS51007">
    <property type="entry name" value="CYTC"/>
    <property type="match status" value="2"/>
</dbReference>
<keyword evidence="12" id="KW-1185">Reference proteome</keyword>
<dbReference type="InterPro" id="IPR051395">
    <property type="entry name" value="Cytochrome_c_Peroxidase/MauG"/>
</dbReference>
<dbReference type="SUPFAM" id="SSF46626">
    <property type="entry name" value="Cytochrome c"/>
    <property type="match status" value="2"/>
</dbReference>
<evidence type="ECO:0000313" key="11">
    <source>
        <dbReference type="EMBL" id="MFL9878012.1"/>
    </source>
</evidence>
<sequence>MKSLYLVAAVTAALALAALYFDSQSPVVAAAADSASTPAYTNAAYAPQPGRRPSVEEMTALGRTMFFDPSLSGSGKQSCATCHSPDHAFGPPNDLSVQLGGKEMKTVGTRAVPSLRYGQNVPPFSEHFHDDDGDDSIDAGPTGGRTWDGRADSAHDQARIPLLSAHEMANTDAAEVVAKLKRAAYAAQFKATFGETIFDNTDRAFQAALMALEVFQESPADFYPYTSKYDAYLRKQTTLSAQELRGLELFNEPTKGNCASCHLSEILPNGAFPQFTDYGLIAVGVPRNKKIPANADPRYYDFGLCGPERTDFKDKLEYCGLFKTPTLRNIALRQTFFHNGVFHTLQEVMEFYVQRDTNPEKWYPRNRDGSVRKFDDLLPEHFSNVNMEPPFDRKPGDKPALNDAEIKDVIAFLKTLTDGYKPEVKQ</sequence>
<keyword evidence="4 9" id="KW-0732">Signal</keyword>
<feature type="chain" id="PRO_5046874923" evidence="9">
    <location>
        <begin position="18"/>
        <end position="426"/>
    </location>
</feature>
<evidence type="ECO:0000256" key="6">
    <source>
        <dbReference type="ARBA" id="ARBA00023004"/>
    </source>
</evidence>
<evidence type="ECO:0000256" key="9">
    <source>
        <dbReference type="SAM" id="SignalP"/>
    </source>
</evidence>
<evidence type="ECO:0000313" key="12">
    <source>
        <dbReference type="Proteomes" id="UP001629214"/>
    </source>
</evidence>
<evidence type="ECO:0000256" key="5">
    <source>
        <dbReference type="ARBA" id="ARBA00023002"/>
    </source>
</evidence>
<dbReference type="RefSeq" id="WP_408166630.1">
    <property type="nucleotide sequence ID" value="NZ_JAQQFR010000003.1"/>
</dbReference>
<dbReference type="InterPro" id="IPR004852">
    <property type="entry name" value="Di-haem_cyt_c_peroxidsae"/>
</dbReference>
<feature type="region of interest" description="Disordered" evidence="8">
    <location>
        <begin position="127"/>
        <end position="151"/>
    </location>
</feature>
<dbReference type="GO" id="GO:0004601">
    <property type="term" value="F:peroxidase activity"/>
    <property type="evidence" value="ECO:0007669"/>
    <property type="project" value="UniProtKB-KW"/>
</dbReference>
<dbReference type="Proteomes" id="UP001629214">
    <property type="component" value="Unassembled WGS sequence"/>
</dbReference>
<evidence type="ECO:0000256" key="7">
    <source>
        <dbReference type="PROSITE-ProRule" id="PRU00433"/>
    </source>
</evidence>
<keyword evidence="11" id="KW-0575">Peroxidase</keyword>
<comment type="caution">
    <text evidence="11">The sequence shown here is derived from an EMBL/GenBank/DDBJ whole genome shotgun (WGS) entry which is preliminary data.</text>
</comment>
<evidence type="ECO:0000256" key="1">
    <source>
        <dbReference type="ARBA" id="ARBA00004196"/>
    </source>
</evidence>
<dbReference type="Pfam" id="PF03150">
    <property type="entry name" value="CCP_MauG"/>
    <property type="match status" value="1"/>
</dbReference>
<evidence type="ECO:0000259" key="10">
    <source>
        <dbReference type="PROSITE" id="PS51007"/>
    </source>
</evidence>
<keyword evidence="6 7" id="KW-0408">Iron</keyword>
<keyword evidence="2 7" id="KW-0349">Heme</keyword>
<feature type="signal peptide" evidence="9">
    <location>
        <begin position="1"/>
        <end position="17"/>
    </location>
</feature>
<keyword evidence="5" id="KW-0560">Oxidoreductase</keyword>
<evidence type="ECO:0000256" key="2">
    <source>
        <dbReference type="ARBA" id="ARBA00022617"/>
    </source>
</evidence>
<feature type="domain" description="Cytochrome c" evidence="10">
    <location>
        <begin position="241"/>
        <end position="417"/>
    </location>
</feature>
<comment type="subcellular location">
    <subcellularLocation>
        <location evidence="1">Cell envelope</location>
    </subcellularLocation>
</comment>
<evidence type="ECO:0000256" key="8">
    <source>
        <dbReference type="SAM" id="MobiDB-lite"/>
    </source>
</evidence>